<dbReference type="InterPro" id="IPR006674">
    <property type="entry name" value="HD_domain"/>
</dbReference>
<dbReference type="CDD" id="cd00077">
    <property type="entry name" value="HDc"/>
    <property type="match status" value="1"/>
</dbReference>
<dbReference type="STRING" id="926566.Terro_3881"/>
<dbReference type="SMART" id="SM00471">
    <property type="entry name" value="HDc"/>
    <property type="match status" value="1"/>
</dbReference>
<dbReference type="InterPro" id="IPR037522">
    <property type="entry name" value="HD_GYP_dom"/>
</dbReference>
<dbReference type="PROSITE" id="PS51832">
    <property type="entry name" value="HD_GYP"/>
    <property type="match status" value="1"/>
</dbReference>
<dbReference type="InterPro" id="IPR003607">
    <property type="entry name" value="HD/PDEase_dom"/>
</dbReference>
<accession>I3ZLH2</accession>
<dbReference type="PROSITE" id="PS51831">
    <property type="entry name" value="HD"/>
    <property type="match status" value="1"/>
</dbReference>
<feature type="domain" description="HD" evidence="1">
    <location>
        <begin position="296"/>
        <end position="418"/>
    </location>
</feature>
<evidence type="ECO:0000313" key="3">
    <source>
        <dbReference type="EMBL" id="AFL90090.1"/>
    </source>
</evidence>
<evidence type="ECO:0000313" key="4">
    <source>
        <dbReference type="Proteomes" id="UP000006056"/>
    </source>
</evidence>
<dbReference type="KEGG" id="trs:Terro_3881"/>
<dbReference type="eggNOG" id="COG2206">
    <property type="taxonomic scope" value="Bacteria"/>
</dbReference>
<dbReference type="AlphaFoldDB" id="I3ZLH2"/>
<dbReference type="SUPFAM" id="SSF109604">
    <property type="entry name" value="HD-domain/PDEase-like"/>
    <property type="match status" value="2"/>
</dbReference>
<keyword evidence="4" id="KW-1185">Reference proteome</keyword>
<dbReference type="Gene3D" id="1.10.3210.10">
    <property type="entry name" value="Hypothetical protein af1432"/>
    <property type="match status" value="3"/>
</dbReference>
<dbReference type="EMBL" id="CP003379">
    <property type="protein sequence ID" value="AFL90090.1"/>
    <property type="molecule type" value="Genomic_DNA"/>
</dbReference>
<dbReference type="HOGENOM" id="CLU_040286_1_0_0"/>
<dbReference type="Pfam" id="PF13487">
    <property type="entry name" value="HD_5"/>
    <property type="match status" value="1"/>
</dbReference>
<reference evidence="3 4" key="1">
    <citation type="submission" date="2012-06" db="EMBL/GenBank/DDBJ databases">
        <title>Complete genome of Terriglobus roseus DSM 18391.</title>
        <authorList>
            <consortium name="US DOE Joint Genome Institute (JGI-PGF)"/>
            <person name="Lucas S."/>
            <person name="Copeland A."/>
            <person name="Lapidus A."/>
            <person name="Glavina del Rio T."/>
            <person name="Dalin E."/>
            <person name="Tice H."/>
            <person name="Bruce D."/>
            <person name="Goodwin L."/>
            <person name="Pitluck S."/>
            <person name="Peters L."/>
            <person name="Mikhailova N."/>
            <person name="Munk A.C.C."/>
            <person name="Kyrpides N."/>
            <person name="Mavromatis K."/>
            <person name="Ivanova N."/>
            <person name="Brettin T."/>
            <person name="Detter J.C."/>
            <person name="Han C."/>
            <person name="Larimer F."/>
            <person name="Land M."/>
            <person name="Hauser L."/>
            <person name="Markowitz V."/>
            <person name="Cheng J.-F."/>
            <person name="Hugenholtz P."/>
            <person name="Woyke T."/>
            <person name="Wu D."/>
            <person name="Brambilla E."/>
            <person name="Klenk H.-P."/>
            <person name="Eisen J.A."/>
        </authorList>
    </citation>
    <scope>NUCLEOTIDE SEQUENCE [LARGE SCALE GENOMIC DNA]</scope>
    <source>
        <strain evidence="4">DSM 18391 / NRRL B-41598 / KBS 63</strain>
    </source>
</reference>
<evidence type="ECO:0000259" key="1">
    <source>
        <dbReference type="PROSITE" id="PS51831"/>
    </source>
</evidence>
<name>I3ZLH2_TERRK</name>
<feature type="domain" description="HD-GYP" evidence="2">
    <location>
        <begin position="274"/>
        <end position="463"/>
    </location>
</feature>
<proteinExistence type="predicted"/>
<dbReference type="RefSeq" id="WP_014787350.1">
    <property type="nucleotide sequence ID" value="NC_018014.1"/>
</dbReference>
<sequence length="463" mass="51303">MAGVQSSSRADASSLTRTELGSLAEIIAALTTAIDLAEDNGTGHTLRTCIIGMRIGRRISLTPPALSDLYYALLLKDIGGSHTQLWERKATGQDGVLARRLLREGMGSMSWLEGGRAALGLYGAEPLSRRVSKQLGFLWKQKTLRSEAINLRSAVAGQLLEKLGVSTATRAAVCSIDERWDGRGGPDGMDGTCIPVIAQIVKLSQTMERFHAQGGSNCVIPWLHRRCRGWFDPGLVAAATRLFETPSCWWQLEQKDLQAYAISLEPSEHMLAANSHTIDQICEVFAEVADARSEYGFAHSFRVADIAVRMARSLQMSERQVNTLRRAALLHSIGKLTVPRELLEKQGPLTKDDLPVLRNYPLRTCEILERIPEFREVALLAMMHHERLDGSGYPKHLSAEQLSLSARILAVADVAEALAAERSFRRKYTRQQIYQILIRQTPHALDKHCVHAFFQSSAMSRVA</sequence>
<dbReference type="PANTHER" id="PTHR45228:SF8">
    <property type="entry name" value="TWO-COMPONENT RESPONSE REGULATOR-RELATED"/>
    <property type="match status" value="1"/>
</dbReference>
<dbReference type="InterPro" id="IPR052020">
    <property type="entry name" value="Cyclic_di-GMP/3'3'-cGAMP_PDE"/>
</dbReference>
<dbReference type="Proteomes" id="UP000006056">
    <property type="component" value="Chromosome"/>
</dbReference>
<protein>
    <submittedName>
        <fullName evidence="3">HD-GYP domain-containing protein</fullName>
    </submittedName>
</protein>
<evidence type="ECO:0000259" key="2">
    <source>
        <dbReference type="PROSITE" id="PS51832"/>
    </source>
</evidence>
<dbReference type="PANTHER" id="PTHR45228">
    <property type="entry name" value="CYCLIC DI-GMP PHOSPHODIESTERASE TM_0186-RELATED"/>
    <property type="match status" value="1"/>
</dbReference>
<gene>
    <name evidence="3" type="ordered locus">Terro_3881</name>
</gene>
<organism evidence="3 4">
    <name type="scientific">Terriglobus roseus (strain DSM 18391 / NRRL B-41598 / KBS 63)</name>
    <dbReference type="NCBI Taxonomy" id="926566"/>
    <lineage>
        <taxon>Bacteria</taxon>
        <taxon>Pseudomonadati</taxon>
        <taxon>Acidobacteriota</taxon>
        <taxon>Terriglobia</taxon>
        <taxon>Terriglobales</taxon>
        <taxon>Acidobacteriaceae</taxon>
        <taxon>Terriglobus</taxon>
    </lineage>
</organism>